<sequence length="172" mass="19130">MLWFGQELAQVDPGLYGGDTRTRSFIRVDDLANGNWWLLVGDDFTPFGFWAKKISGDLANPTSYVEWGGKVYSPPGTPTPEMGSGHFLEQDTKYDAYFRNIQIINNFGQNVEEFNTETFNDIGVYDVADKQNAQNFGHLVLYGGSFAEMAMLLIPHLNKTTSSTPRGSALGD</sequence>
<name>A0A834LSX4_RHOSS</name>
<protein>
    <recommendedName>
        <fullName evidence="1">Neprosin PEP catalytic domain-containing protein</fullName>
    </recommendedName>
</protein>
<dbReference type="InterPro" id="IPR053168">
    <property type="entry name" value="Glutamic_endopeptidase"/>
</dbReference>
<dbReference type="Proteomes" id="UP000626092">
    <property type="component" value="Unassembled WGS sequence"/>
</dbReference>
<gene>
    <name evidence="2" type="ORF">RHSIM_Rhsim02G0222400</name>
</gene>
<comment type="caution">
    <text evidence="2">The sequence shown here is derived from an EMBL/GenBank/DDBJ whole genome shotgun (WGS) entry which is preliminary data.</text>
</comment>
<proteinExistence type="predicted"/>
<evidence type="ECO:0000313" key="2">
    <source>
        <dbReference type="EMBL" id="KAF7151015.1"/>
    </source>
</evidence>
<evidence type="ECO:0000259" key="1">
    <source>
        <dbReference type="PROSITE" id="PS52045"/>
    </source>
</evidence>
<dbReference type="PANTHER" id="PTHR31589:SF223">
    <property type="entry name" value="PROTEIN, PUTATIVE (DUF239)-RELATED"/>
    <property type="match status" value="1"/>
</dbReference>
<dbReference type="EMBL" id="WJXA01000002">
    <property type="protein sequence ID" value="KAF7151015.1"/>
    <property type="molecule type" value="Genomic_DNA"/>
</dbReference>
<organism evidence="2 3">
    <name type="scientific">Rhododendron simsii</name>
    <name type="common">Sims's rhododendron</name>
    <dbReference type="NCBI Taxonomy" id="118357"/>
    <lineage>
        <taxon>Eukaryota</taxon>
        <taxon>Viridiplantae</taxon>
        <taxon>Streptophyta</taxon>
        <taxon>Embryophyta</taxon>
        <taxon>Tracheophyta</taxon>
        <taxon>Spermatophyta</taxon>
        <taxon>Magnoliopsida</taxon>
        <taxon>eudicotyledons</taxon>
        <taxon>Gunneridae</taxon>
        <taxon>Pentapetalae</taxon>
        <taxon>asterids</taxon>
        <taxon>Ericales</taxon>
        <taxon>Ericaceae</taxon>
        <taxon>Ericoideae</taxon>
        <taxon>Rhodoreae</taxon>
        <taxon>Rhododendron</taxon>
    </lineage>
</organism>
<keyword evidence="3" id="KW-1185">Reference proteome</keyword>
<reference evidence="2" key="1">
    <citation type="submission" date="2019-11" db="EMBL/GenBank/DDBJ databases">
        <authorList>
            <person name="Liu Y."/>
            <person name="Hou J."/>
            <person name="Li T.-Q."/>
            <person name="Guan C.-H."/>
            <person name="Wu X."/>
            <person name="Wu H.-Z."/>
            <person name="Ling F."/>
            <person name="Zhang R."/>
            <person name="Shi X.-G."/>
            <person name="Ren J.-P."/>
            <person name="Chen E.-F."/>
            <person name="Sun J.-M."/>
        </authorList>
    </citation>
    <scope>NUCLEOTIDE SEQUENCE</scope>
    <source>
        <strain evidence="2">Adult_tree_wgs_1</strain>
        <tissue evidence="2">Leaves</tissue>
    </source>
</reference>
<dbReference type="OrthoDB" id="1858978at2759"/>
<feature type="domain" description="Neprosin PEP catalytic" evidence="1">
    <location>
        <begin position="1"/>
        <end position="150"/>
    </location>
</feature>
<dbReference type="Pfam" id="PF03080">
    <property type="entry name" value="Neprosin"/>
    <property type="match status" value="1"/>
</dbReference>
<dbReference type="AlphaFoldDB" id="A0A834LSX4"/>
<dbReference type="PROSITE" id="PS52045">
    <property type="entry name" value="NEPROSIN_PEP_CD"/>
    <property type="match status" value="1"/>
</dbReference>
<dbReference type="InterPro" id="IPR004314">
    <property type="entry name" value="Neprosin"/>
</dbReference>
<evidence type="ECO:0000313" key="3">
    <source>
        <dbReference type="Proteomes" id="UP000626092"/>
    </source>
</evidence>
<dbReference type="PANTHER" id="PTHR31589">
    <property type="entry name" value="PROTEIN, PUTATIVE (DUF239)-RELATED-RELATED"/>
    <property type="match status" value="1"/>
</dbReference>
<accession>A0A834LSX4</accession>